<evidence type="ECO:0000313" key="3">
    <source>
        <dbReference type="EMBL" id="MBZ3887546.1"/>
    </source>
</evidence>
<name>A0AA41NCA6_SCICA</name>
<evidence type="ECO:0000256" key="1">
    <source>
        <dbReference type="ARBA" id="ARBA00008032"/>
    </source>
</evidence>
<reference evidence="3" key="1">
    <citation type="submission" date="2020-03" db="EMBL/GenBank/DDBJ databases">
        <title>Studies in the Genomics of Life Span.</title>
        <authorList>
            <person name="Glass D."/>
        </authorList>
    </citation>
    <scope>NUCLEOTIDE SEQUENCE</scope>
    <source>
        <strain evidence="3">SUZIE</strain>
        <tissue evidence="3">Muscle</tissue>
    </source>
</reference>
<protein>
    <submittedName>
        <fullName evidence="3">Uncharacterized protein</fullName>
    </submittedName>
</protein>
<evidence type="ECO:0000256" key="2">
    <source>
        <dbReference type="SAM" id="MobiDB-lite"/>
    </source>
</evidence>
<feature type="compositionally biased region" description="Acidic residues" evidence="2">
    <location>
        <begin position="48"/>
        <end position="79"/>
    </location>
</feature>
<dbReference type="AlphaFoldDB" id="A0AA41NCA6"/>
<feature type="region of interest" description="Disordered" evidence="2">
    <location>
        <begin position="1"/>
        <end position="91"/>
    </location>
</feature>
<dbReference type="InterPro" id="IPR004931">
    <property type="entry name" value="Pro/parathymosin"/>
</dbReference>
<comment type="caution">
    <text evidence="3">The sequence shown here is derived from an EMBL/GenBank/DDBJ whole genome shotgun (WGS) entry which is preliminary data.</text>
</comment>
<organism evidence="3 4">
    <name type="scientific">Sciurus carolinensis</name>
    <name type="common">Eastern gray squirrel</name>
    <dbReference type="NCBI Taxonomy" id="30640"/>
    <lineage>
        <taxon>Eukaryota</taxon>
        <taxon>Metazoa</taxon>
        <taxon>Chordata</taxon>
        <taxon>Craniata</taxon>
        <taxon>Vertebrata</taxon>
        <taxon>Euteleostomi</taxon>
        <taxon>Mammalia</taxon>
        <taxon>Eutheria</taxon>
        <taxon>Euarchontoglires</taxon>
        <taxon>Glires</taxon>
        <taxon>Rodentia</taxon>
        <taxon>Sciuromorpha</taxon>
        <taxon>Sciuridae</taxon>
        <taxon>Sciurinae</taxon>
        <taxon>Sciurini</taxon>
        <taxon>Sciurus</taxon>
    </lineage>
</organism>
<sequence>MPHYVRPGRGHSLRGHHQGLMKGEIVEEAENGRGVPASGNANEKNGEQEAEEEVDEEEEEGDGEEEAGEEEAAEDEEADAGTKQQKPNEEA</sequence>
<feature type="compositionally biased region" description="Basic residues" evidence="2">
    <location>
        <begin position="1"/>
        <end position="19"/>
    </location>
</feature>
<accession>A0AA41NCA6</accession>
<dbReference type="Proteomes" id="UP001166674">
    <property type="component" value="Unassembled WGS sequence"/>
</dbReference>
<dbReference type="EMBL" id="JAATJV010416599">
    <property type="protein sequence ID" value="MBZ3887546.1"/>
    <property type="molecule type" value="Genomic_DNA"/>
</dbReference>
<proteinExistence type="inferred from homology"/>
<comment type="similarity">
    <text evidence="1">Belongs to the pro/parathymosin family.</text>
</comment>
<dbReference type="Pfam" id="PF03247">
    <property type="entry name" value="Prothymosin"/>
    <property type="match status" value="1"/>
</dbReference>
<gene>
    <name evidence="3" type="ORF">SUZIE_193505</name>
</gene>
<evidence type="ECO:0000313" key="4">
    <source>
        <dbReference type="Proteomes" id="UP001166674"/>
    </source>
</evidence>
<keyword evidence="4" id="KW-1185">Reference proteome</keyword>